<reference evidence="3 4" key="1">
    <citation type="journal article" date="2020" name="Nat. Commun.">
        <title>The structures of two archaeal type IV pili illuminate evolutionary relationships.</title>
        <authorList>
            <person name="Wang F."/>
            <person name="Baquero D.P."/>
            <person name="Su Z."/>
            <person name="Beltran L.C."/>
            <person name="Prangishvili D."/>
            <person name="Krupovic M."/>
            <person name="Egelman E.H."/>
        </authorList>
    </citation>
    <scope>NUCLEOTIDE SEQUENCE [LARGE SCALE GENOMIC DNA]</scope>
    <source>
        <strain evidence="3 4">2GA</strain>
    </source>
</reference>
<keyword evidence="4" id="KW-1185">Reference proteome</keyword>
<dbReference type="PROSITE" id="PS00893">
    <property type="entry name" value="NUDIX_BOX"/>
    <property type="match status" value="1"/>
</dbReference>
<accession>A0A7L4PB71</accession>
<proteinExistence type="predicted"/>
<sequence>MSGPKVAVAAVAIKDGRVVLVKRKYPPSAGKWSLPGGHVELGERLEDAVLRELKEETGLTGRVVGFLRPVEYIEAEGGEVKYHFVILVYKVDIVGDAEPRAGDDAEEAVAVPLEKALGMDLTKTTREVLAGLLPQL</sequence>
<dbReference type="InterPro" id="IPR020476">
    <property type="entry name" value="Nudix_hydrolase"/>
</dbReference>
<dbReference type="SUPFAM" id="SSF55811">
    <property type="entry name" value="Nudix"/>
    <property type="match status" value="1"/>
</dbReference>
<dbReference type="PANTHER" id="PTHR43736">
    <property type="entry name" value="ADP-RIBOSE PYROPHOSPHATASE"/>
    <property type="match status" value="1"/>
</dbReference>
<comment type="caution">
    <text evidence="3">The sequence shown here is derived from an EMBL/GenBank/DDBJ whole genome shotgun (WGS) entry which is preliminary data.</text>
</comment>
<dbReference type="Proteomes" id="UP000554766">
    <property type="component" value="Unassembled WGS sequence"/>
</dbReference>
<evidence type="ECO:0000313" key="4">
    <source>
        <dbReference type="Proteomes" id="UP000554766"/>
    </source>
</evidence>
<dbReference type="PROSITE" id="PS51462">
    <property type="entry name" value="NUDIX"/>
    <property type="match status" value="1"/>
</dbReference>
<protein>
    <submittedName>
        <fullName evidence="3">NUDIX hydrolase</fullName>
    </submittedName>
</protein>
<name>A0A7L4PB71_9CREN</name>
<dbReference type="CDD" id="cd04673">
    <property type="entry name" value="NUDIX_ADPRase"/>
    <property type="match status" value="1"/>
</dbReference>
<evidence type="ECO:0000256" key="1">
    <source>
        <dbReference type="ARBA" id="ARBA00022801"/>
    </source>
</evidence>
<dbReference type="PANTHER" id="PTHR43736:SF1">
    <property type="entry name" value="DIHYDRONEOPTERIN TRIPHOSPHATE DIPHOSPHATASE"/>
    <property type="match status" value="1"/>
</dbReference>
<dbReference type="GO" id="GO:0016787">
    <property type="term" value="F:hydrolase activity"/>
    <property type="evidence" value="ECO:0007669"/>
    <property type="project" value="UniProtKB-KW"/>
</dbReference>
<dbReference type="EMBL" id="JAAVJF010000004">
    <property type="protein sequence ID" value="NYR15982.1"/>
    <property type="molecule type" value="Genomic_DNA"/>
</dbReference>
<feature type="domain" description="Nudix hydrolase" evidence="2">
    <location>
        <begin position="3"/>
        <end position="134"/>
    </location>
</feature>
<dbReference type="AlphaFoldDB" id="A0A7L4PB71"/>
<evidence type="ECO:0000259" key="2">
    <source>
        <dbReference type="PROSITE" id="PS51462"/>
    </source>
</evidence>
<dbReference type="OMA" id="YHYVLVD"/>
<organism evidence="3 4">
    <name type="scientific">Pyrobaculum arsenaticum</name>
    <dbReference type="NCBI Taxonomy" id="121277"/>
    <lineage>
        <taxon>Archaea</taxon>
        <taxon>Thermoproteota</taxon>
        <taxon>Thermoprotei</taxon>
        <taxon>Thermoproteales</taxon>
        <taxon>Thermoproteaceae</taxon>
        <taxon>Pyrobaculum</taxon>
    </lineage>
</organism>
<gene>
    <name evidence="3" type="ORF">HC235_08585</name>
</gene>
<dbReference type="RefSeq" id="WP_011901565.1">
    <property type="nucleotide sequence ID" value="NZ_JAAVJF010000004.1"/>
</dbReference>
<dbReference type="Gene3D" id="3.90.79.10">
    <property type="entry name" value="Nucleoside Triphosphate Pyrophosphohydrolase"/>
    <property type="match status" value="1"/>
</dbReference>
<evidence type="ECO:0000313" key="3">
    <source>
        <dbReference type="EMBL" id="NYR15982.1"/>
    </source>
</evidence>
<dbReference type="InterPro" id="IPR015797">
    <property type="entry name" value="NUDIX_hydrolase-like_dom_sf"/>
</dbReference>
<dbReference type="InterPro" id="IPR020084">
    <property type="entry name" value="NUDIX_hydrolase_CS"/>
</dbReference>
<dbReference type="PRINTS" id="PR00502">
    <property type="entry name" value="NUDIXFAMILY"/>
</dbReference>
<dbReference type="InterPro" id="IPR000086">
    <property type="entry name" value="NUDIX_hydrolase_dom"/>
</dbReference>
<dbReference type="Pfam" id="PF00293">
    <property type="entry name" value="NUDIX"/>
    <property type="match status" value="1"/>
</dbReference>
<dbReference type="GeneID" id="5055738"/>
<keyword evidence="1 3" id="KW-0378">Hydrolase</keyword>